<dbReference type="SUPFAM" id="SSF52833">
    <property type="entry name" value="Thioredoxin-like"/>
    <property type="match status" value="1"/>
</dbReference>
<dbReference type="InterPro" id="IPR036249">
    <property type="entry name" value="Thioredoxin-like_sf"/>
</dbReference>
<protein>
    <recommendedName>
        <fullName evidence="2">Glutaredoxin domain-containing protein</fullName>
    </recommendedName>
</protein>
<name>A0A381W7B6_9ZZZZ</name>
<organism evidence="1">
    <name type="scientific">marine metagenome</name>
    <dbReference type="NCBI Taxonomy" id="408172"/>
    <lineage>
        <taxon>unclassified sequences</taxon>
        <taxon>metagenomes</taxon>
        <taxon>ecological metagenomes</taxon>
    </lineage>
</organism>
<proteinExistence type="predicted"/>
<dbReference type="PANTHER" id="PTHR30041">
    <property type="entry name" value="ARSENATE REDUCTASE"/>
    <property type="match status" value="1"/>
</dbReference>
<dbReference type="InterPro" id="IPR006504">
    <property type="entry name" value="Tscrpt_reg_Spx/MgsR"/>
</dbReference>
<dbReference type="EMBL" id="UINC01010773">
    <property type="protein sequence ID" value="SVA47803.1"/>
    <property type="molecule type" value="Genomic_DNA"/>
</dbReference>
<evidence type="ECO:0008006" key="2">
    <source>
        <dbReference type="Google" id="ProtNLM"/>
    </source>
</evidence>
<dbReference type="InterPro" id="IPR006660">
    <property type="entry name" value="Arsenate_reductase-like"/>
</dbReference>
<dbReference type="Gene3D" id="3.40.30.10">
    <property type="entry name" value="Glutaredoxin"/>
    <property type="match status" value="1"/>
</dbReference>
<dbReference type="PANTHER" id="PTHR30041:SF8">
    <property type="entry name" value="PROTEIN YFFB"/>
    <property type="match status" value="1"/>
</dbReference>
<dbReference type="AlphaFoldDB" id="A0A381W7B6"/>
<sequence length="114" mass="12993">MKFFSYNKCGTCRKAKKILDAYKLSYDEIDITETPPPKSVLKKAIKARGMKKLFNTSGEQYKKLRIKDKIGAMTEAQAIELLSSNGRLVKRPIAVDGNRITVGFNEIEYKEVWS</sequence>
<dbReference type="Pfam" id="PF03960">
    <property type="entry name" value="ArsC"/>
    <property type="match status" value="1"/>
</dbReference>
<evidence type="ECO:0000313" key="1">
    <source>
        <dbReference type="EMBL" id="SVA47803.1"/>
    </source>
</evidence>
<accession>A0A381W7B6</accession>
<reference evidence="1" key="1">
    <citation type="submission" date="2018-05" db="EMBL/GenBank/DDBJ databases">
        <authorList>
            <person name="Lanie J.A."/>
            <person name="Ng W.-L."/>
            <person name="Kazmierczak K.M."/>
            <person name="Andrzejewski T.M."/>
            <person name="Davidsen T.M."/>
            <person name="Wayne K.J."/>
            <person name="Tettelin H."/>
            <person name="Glass J.I."/>
            <person name="Rusch D."/>
            <person name="Podicherti R."/>
            <person name="Tsui H.-C.T."/>
            <person name="Winkler M.E."/>
        </authorList>
    </citation>
    <scope>NUCLEOTIDE SEQUENCE</scope>
</reference>
<dbReference type="NCBIfam" id="TIGR01617">
    <property type="entry name" value="arsC_related"/>
    <property type="match status" value="1"/>
</dbReference>
<gene>
    <name evidence="1" type="ORF">METZ01_LOCUS100657</name>
</gene>
<dbReference type="PROSITE" id="PS51353">
    <property type="entry name" value="ARSC"/>
    <property type="match status" value="1"/>
</dbReference>